<sequence length="533" mass="57378">MTDPLVDARAAHRRGEWSAARALFLAAGELGPADLHTLSDVEWWLGHVREARVAAEAAAVGLERVGAMRQAAMAAIDLAGMHFLRGEETLGSTWLSQAHRLLRDHPDSVERVYLDYLEQVEPAQARWESAAVIDAATRLRERARVHGDPNLPAMTTMAEGRAMVRQGQVAAGFALVEDSMAAALARGLKPEWIGYLYCNLVGACHELVDLARMRVWTEALSAWCSTLPDEAVFSGICQVHQAQLRQVRGDWAGSETDAARAGADLRELSVAGAAEAHYVVAEARRLRGDLTGAEQAYLAAHDFGRDPQPGMALLRLAQGRPDVALRSIQSALIAEDRGLLRRVRLCAAAVEIAVAAAAIDVARKAADELDEAARDYDSSGLRAMAWHAQGAVRLAEGNPEEALPVLRRACAQWRELGAAYDCARVRLLLAQAYDALGDRDASERERAAAKTVLTRLGASVASPNPDGLTTRELDVLALVAAGKSNREVAAELVLSDKTVARHLANIYLKLNLSSRTAAAGYAFDHGLVARTDA</sequence>
<keyword evidence="2" id="KW-0238">DNA-binding</keyword>
<keyword evidence="6" id="KW-1185">Reference proteome</keyword>
<keyword evidence="1" id="KW-0805">Transcription regulation</keyword>
<protein>
    <submittedName>
        <fullName evidence="5">Regulatory protein, luxR family</fullName>
    </submittedName>
</protein>
<accession>A0A1H0W4M6</accession>
<evidence type="ECO:0000256" key="3">
    <source>
        <dbReference type="ARBA" id="ARBA00023163"/>
    </source>
</evidence>
<evidence type="ECO:0000256" key="1">
    <source>
        <dbReference type="ARBA" id="ARBA00023015"/>
    </source>
</evidence>
<dbReference type="PROSITE" id="PS00622">
    <property type="entry name" value="HTH_LUXR_1"/>
    <property type="match status" value="1"/>
</dbReference>
<keyword evidence="3" id="KW-0804">Transcription</keyword>
<dbReference type="InterPro" id="IPR011990">
    <property type="entry name" value="TPR-like_helical_dom_sf"/>
</dbReference>
<organism evidence="5 6">
    <name type="scientific">Actinokineospora alba</name>
    <dbReference type="NCBI Taxonomy" id="504798"/>
    <lineage>
        <taxon>Bacteria</taxon>
        <taxon>Bacillati</taxon>
        <taxon>Actinomycetota</taxon>
        <taxon>Actinomycetes</taxon>
        <taxon>Pseudonocardiales</taxon>
        <taxon>Pseudonocardiaceae</taxon>
        <taxon>Actinokineospora</taxon>
    </lineage>
</organism>
<dbReference type="PANTHER" id="PTHR44688">
    <property type="entry name" value="DNA-BINDING TRANSCRIPTIONAL ACTIVATOR DEVR_DOSR"/>
    <property type="match status" value="1"/>
</dbReference>
<evidence type="ECO:0000313" key="5">
    <source>
        <dbReference type="EMBL" id="SDP85528.1"/>
    </source>
</evidence>
<proteinExistence type="predicted"/>
<evidence type="ECO:0000313" key="6">
    <source>
        <dbReference type="Proteomes" id="UP000199651"/>
    </source>
</evidence>
<dbReference type="Proteomes" id="UP000199651">
    <property type="component" value="Unassembled WGS sequence"/>
</dbReference>
<dbReference type="PANTHER" id="PTHR44688:SF16">
    <property type="entry name" value="DNA-BINDING TRANSCRIPTIONAL ACTIVATOR DEVR_DOSR"/>
    <property type="match status" value="1"/>
</dbReference>
<dbReference type="RefSeq" id="WP_133794535.1">
    <property type="nucleotide sequence ID" value="NZ_FNDV01000007.1"/>
</dbReference>
<dbReference type="CDD" id="cd06170">
    <property type="entry name" value="LuxR_C_like"/>
    <property type="match status" value="1"/>
</dbReference>
<dbReference type="PRINTS" id="PR00038">
    <property type="entry name" value="HTHLUXR"/>
</dbReference>
<dbReference type="EMBL" id="FNJB01000017">
    <property type="protein sequence ID" value="SDP85528.1"/>
    <property type="molecule type" value="Genomic_DNA"/>
</dbReference>
<dbReference type="InterPro" id="IPR036388">
    <property type="entry name" value="WH-like_DNA-bd_sf"/>
</dbReference>
<reference evidence="6" key="1">
    <citation type="submission" date="2016-10" db="EMBL/GenBank/DDBJ databases">
        <authorList>
            <person name="Varghese N."/>
            <person name="Submissions S."/>
        </authorList>
    </citation>
    <scope>NUCLEOTIDE SEQUENCE [LARGE SCALE GENOMIC DNA]</scope>
    <source>
        <strain evidence="6">IBRC-M 10655</strain>
    </source>
</reference>
<dbReference type="SUPFAM" id="SSF48452">
    <property type="entry name" value="TPR-like"/>
    <property type="match status" value="1"/>
</dbReference>
<evidence type="ECO:0000256" key="2">
    <source>
        <dbReference type="ARBA" id="ARBA00023125"/>
    </source>
</evidence>
<dbReference type="GO" id="GO:0006355">
    <property type="term" value="P:regulation of DNA-templated transcription"/>
    <property type="evidence" value="ECO:0007669"/>
    <property type="project" value="InterPro"/>
</dbReference>
<dbReference type="Gene3D" id="1.25.40.10">
    <property type="entry name" value="Tetratricopeptide repeat domain"/>
    <property type="match status" value="1"/>
</dbReference>
<evidence type="ECO:0000259" key="4">
    <source>
        <dbReference type="PROSITE" id="PS50043"/>
    </source>
</evidence>
<dbReference type="SUPFAM" id="SSF46894">
    <property type="entry name" value="C-terminal effector domain of the bipartite response regulators"/>
    <property type="match status" value="1"/>
</dbReference>
<dbReference type="AlphaFoldDB" id="A0A1H0W4M6"/>
<dbReference type="InterPro" id="IPR016032">
    <property type="entry name" value="Sig_transdc_resp-reg_C-effctor"/>
</dbReference>
<dbReference type="InterPro" id="IPR000792">
    <property type="entry name" value="Tscrpt_reg_LuxR_C"/>
</dbReference>
<name>A0A1H0W4M6_9PSEU</name>
<dbReference type="GO" id="GO:0003677">
    <property type="term" value="F:DNA binding"/>
    <property type="evidence" value="ECO:0007669"/>
    <property type="project" value="UniProtKB-KW"/>
</dbReference>
<dbReference type="STRING" id="504798.SAMN05421871_107100"/>
<gene>
    <name evidence="5" type="ORF">SAMN05192558_117100</name>
</gene>
<dbReference type="PROSITE" id="PS50043">
    <property type="entry name" value="HTH_LUXR_2"/>
    <property type="match status" value="1"/>
</dbReference>
<dbReference type="SMART" id="SM00421">
    <property type="entry name" value="HTH_LUXR"/>
    <property type="match status" value="1"/>
</dbReference>
<dbReference type="OrthoDB" id="9808843at2"/>
<feature type="domain" description="HTH luxR-type" evidence="4">
    <location>
        <begin position="460"/>
        <end position="526"/>
    </location>
</feature>
<dbReference type="Gene3D" id="1.10.10.10">
    <property type="entry name" value="Winged helix-like DNA-binding domain superfamily/Winged helix DNA-binding domain"/>
    <property type="match status" value="1"/>
</dbReference>
<dbReference type="Pfam" id="PF00196">
    <property type="entry name" value="GerE"/>
    <property type="match status" value="1"/>
</dbReference>